<proteinExistence type="predicted"/>
<organism evidence="1 2">
    <name type="scientific">Mycena rosella</name>
    <name type="common">Pink bonnet</name>
    <name type="synonym">Agaricus rosellus</name>
    <dbReference type="NCBI Taxonomy" id="1033263"/>
    <lineage>
        <taxon>Eukaryota</taxon>
        <taxon>Fungi</taxon>
        <taxon>Dikarya</taxon>
        <taxon>Basidiomycota</taxon>
        <taxon>Agaricomycotina</taxon>
        <taxon>Agaricomycetes</taxon>
        <taxon>Agaricomycetidae</taxon>
        <taxon>Agaricales</taxon>
        <taxon>Marasmiineae</taxon>
        <taxon>Mycenaceae</taxon>
        <taxon>Mycena</taxon>
    </lineage>
</organism>
<accession>A0AAD7DX89</accession>
<dbReference type="Proteomes" id="UP001221757">
    <property type="component" value="Unassembled WGS sequence"/>
</dbReference>
<dbReference type="AlphaFoldDB" id="A0AAD7DX89"/>
<evidence type="ECO:0000313" key="2">
    <source>
        <dbReference type="Proteomes" id="UP001221757"/>
    </source>
</evidence>
<name>A0AAD7DX89_MYCRO</name>
<feature type="non-terminal residue" evidence="1">
    <location>
        <position position="147"/>
    </location>
</feature>
<evidence type="ECO:0000313" key="1">
    <source>
        <dbReference type="EMBL" id="KAJ7701393.1"/>
    </source>
</evidence>
<dbReference type="EMBL" id="JARKIE010000017">
    <property type="protein sequence ID" value="KAJ7701393.1"/>
    <property type="molecule type" value="Genomic_DNA"/>
</dbReference>
<keyword evidence="2" id="KW-1185">Reference proteome</keyword>
<sequence>TVHTGSHRPCLTLIIRGPIARPRVASLCFSLHRTLCTSHARTLHQLSPTANVRWYHPAPTQHNPPAESPSRPASLTAFNILSGQVRARQSADRTSAGCAPCLFLCPRPPAPFPGPHTCTPHPHVVRTPALLVNSPRPLPLPPPLPLR</sequence>
<comment type="caution">
    <text evidence="1">The sequence shown here is derived from an EMBL/GenBank/DDBJ whole genome shotgun (WGS) entry which is preliminary data.</text>
</comment>
<reference evidence="1" key="1">
    <citation type="submission" date="2023-03" db="EMBL/GenBank/DDBJ databases">
        <title>Massive genome expansion in bonnet fungi (Mycena s.s.) driven by repeated elements and novel gene families across ecological guilds.</title>
        <authorList>
            <consortium name="Lawrence Berkeley National Laboratory"/>
            <person name="Harder C.B."/>
            <person name="Miyauchi S."/>
            <person name="Viragh M."/>
            <person name="Kuo A."/>
            <person name="Thoen E."/>
            <person name="Andreopoulos B."/>
            <person name="Lu D."/>
            <person name="Skrede I."/>
            <person name="Drula E."/>
            <person name="Henrissat B."/>
            <person name="Morin E."/>
            <person name="Kohler A."/>
            <person name="Barry K."/>
            <person name="LaButti K."/>
            <person name="Morin E."/>
            <person name="Salamov A."/>
            <person name="Lipzen A."/>
            <person name="Mereny Z."/>
            <person name="Hegedus B."/>
            <person name="Baldrian P."/>
            <person name="Stursova M."/>
            <person name="Weitz H."/>
            <person name="Taylor A."/>
            <person name="Grigoriev I.V."/>
            <person name="Nagy L.G."/>
            <person name="Martin F."/>
            <person name="Kauserud H."/>
        </authorList>
    </citation>
    <scope>NUCLEOTIDE SEQUENCE</scope>
    <source>
        <strain evidence="1">CBHHK067</strain>
    </source>
</reference>
<gene>
    <name evidence="1" type="ORF">B0H17DRAFT_1045258</name>
</gene>
<protein>
    <submittedName>
        <fullName evidence="1">Uncharacterized protein</fullName>
    </submittedName>
</protein>